<evidence type="ECO:0000313" key="2">
    <source>
        <dbReference type="Proteomes" id="UP001243286"/>
    </source>
</evidence>
<comment type="caution">
    <text evidence="1">The sequence shown here is derived from an EMBL/GenBank/DDBJ whole genome shotgun (WGS) entry which is preliminary data.</text>
</comment>
<name>A0ABT6R2D7_9BACL</name>
<accession>A0ABT6R2D7</accession>
<keyword evidence="2" id="KW-1185">Reference proteome</keyword>
<dbReference type="Proteomes" id="UP001243286">
    <property type="component" value="Unassembled WGS sequence"/>
</dbReference>
<protein>
    <submittedName>
        <fullName evidence="1">Uncharacterized protein</fullName>
    </submittedName>
</protein>
<organism evidence="1 2">
    <name type="scientific">Exiguobacterium antarcticum</name>
    <dbReference type="NCBI Taxonomy" id="132920"/>
    <lineage>
        <taxon>Bacteria</taxon>
        <taxon>Bacillati</taxon>
        <taxon>Bacillota</taxon>
        <taxon>Bacilli</taxon>
        <taxon>Bacillales</taxon>
        <taxon>Bacillales Family XII. Incertae Sedis</taxon>
        <taxon>Exiguobacterium</taxon>
    </lineage>
</organism>
<proteinExistence type="predicted"/>
<dbReference type="RefSeq" id="WP_014970223.1">
    <property type="nucleotide sequence ID" value="NZ_JASBQV010000012.1"/>
</dbReference>
<evidence type="ECO:0000313" key="1">
    <source>
        <dbReference type="EMBL" id="MDI3235118.1"/>
    </source>
</evidence>
<sequence length="159" mass="18588">MKTTYSYEELLKFDDPFEYEVGLPLKISDLPSSVMEEDIPNSKTTLFEKLAEGYSLIIQKPRIPNGKVFAALPLLDENEFMKLYMVNETTFTEALWDLLYEREYDLHWAFFLLKERKGVVFKLSYTGGETRSLTLSNLKANTLIHLRLEVNQSVTCRWD</sequence>
<gene>
    <name evidence="1" type="ORF">QK289_08885</name>
</gene>
<dbReference type="EMBL" id="JASBQV010000012">
    <property type="protein sequence ID" value="MDI3235118.1"/>
    <property type="molecule type" value="Genomic_DNA"/>
</dbReference>
<reference evidence="1 2" key="1">
    <citation type="submission" date="2023-04" db="EMBL/GenBank/DDBJ databases">
        <title>Antarctic isolates genomes.</title>
        <authorList>
            <person name="Dimov S.G."/>
        </authorList>
    </citation>
    <scope>NUCLEOTIDE SEQUENCE [LARGE SCALE GENOMIC DNA]</scope>
    <source>
        <strain evidence="1 2">AL19</strain>
    </source>
</reference>